<evidence type="ECO:0000313" key="1">
    <source>
        <dbReference type="EMBL" id="TMQ78089.1"/>
    </source>
</evidence>
<dbReference type="RefSeq" id="WP_012806717.1">
    <property type="nucleotide sequence ID" value="NC_013193.1"/>
</dbReference>
<protein>
    <submittedName>
        <fullName evidence="1">Uncharacterized protein</fullName>
    </submittedName>
</protein>
<proteinExistence type="predicted"/>
<reference evidence="1 2" key="1">
    <citation type="submission" date="2019-04" db="EMBL/GenBank/DDBJ databases">
        <title>A novel phosphate-accumulating bacterium identified in bioreactor for phosphate removal from wastewater.</title>
        <authorList>
            <person name="Kotlyarov R.Y."/>
            <person name="Beletsky A.V."/>
            <person name="Kallistova A.Y."/>
            <person name="Dorofeev A.G."/>
            <person name="Nikolaev Y.Y."/>
            <person name="Pimenov N.V."/>
            <person name="Ravin N.V."/>
            <person name="Mardanov A.V."/>
        </authorList>
    </citation>
    <scope>NUCLEOTIDE SEQUENCE [LARGE SCALE GENOMIC DNA]</scope>
    <source>
        <strain evidence="1 2">Bin19</strain>
    </source>
</reference>
<dbReference type="EMBL" id="SWAD01000012">
    <property type="protein sequence ID" value="TMQ78089.1"/>
    <property type="molecule type" value="Genomic_DNA"/>
</dbReference>
<accession>A0A5S4ERF6</accession>
<comment type="caution">
    <text evidence="1">The sequence shown here is derived from an EMBL/GenBank/DDBJ whole genome shotgun (WGS) entry which is preliminary data.</text>
</comment>
<gene>
    <name evidence="1" type="ORF">ACCUM_2304</name>
</gene>
<dbReference type="AlphaFoldDB" id="A0A5S4ERF6"/>
<name>A0A5S4ERF6_9PROT</name>
<dbReference type="Proteomes" id="UP000306324">
    <property type="component" value="Unassembled WGS sequence"/>
</dbReference>
<organism evidence="1 2">
    <name type="scientific">Candidatus Accumulibacter phosphatis</name>
    <dbReference type="NCBI Taxonomy" id="327160"/>
    <lineage>
        <taxon>Bacteria</taxon>
        <taxon>Pseudomonadati</taxon>
        <taxon>Pseudomonadota</taxon>
        <taxon>Betaproteobacteria</taxon>
        <taxon>Candidatus Accumulibacter</taxon>
    </lineage>
</organism>
<evidence type="ECO:0000313" key="2">
    <source>
        <dbReference type="Proteomes" id="UP000306324"/>
    </source>
</evidence>
<sequence length="57" mass="6217">MDTPQAQIIEQEIHDLSGLLCDLYRRVAENAPERAGEIAGALQANARQFAEIPSGTH</sequence>
<keyword evidence="2" id="KW-1185">Reference proteome</keyword>